<organism evidence="2 3">
    <name type="scientific">Euplotes crassus</name>
    <dbReference type="NCBI Taxonomy" id="5936"/>
    <lineage>
        <taxon>Eukaryota</taxon>
        <taxon>Sar</taxon>
        <taxon>Alveolata</taxon>
        <taxon>Ciliophora</taxon>
        <taxon>Intramacronucleata</taxon>
        <taxon>Spirotrichea</taxon>
        <taxon>Hypotrichia</taxon>
        <taxon>Euplotida</taxon>
        <taxon>Euplotidae</taxon>
        <taxon>Moneuplotes</taxon>
    </lineage>
</organism>
<dbReference type="EMBL" id="CAMPGE010018170">
    <property type="protein sequence ID" value="CAI2376609.1"/>
    <property type="molecule type" value="Genomic_DNA"/>
</dbReference>
<evidence type="ECO:0000256" key="1">
    <source>
        <dbReference type="SAM" id="MobiDB-lite"/>
    </source>
</evidence>
<reference evidence="2" key="1">
    <citation type="submission" date="2023-07" db="EMBL/GenBank/DDBJ databases">
        <authorList>
            <consortium name="AG Swart"/>
            <person name="Singh M."/>
            <person name="Singh A."/>
            <person name="Seah K."/>
            <person name="Emmerich C."/>
        </authorList>
    </citation>
    <scope>NUCLEOTIDE SEQUENCE</scope>
    <source>
        <strain evidence="2">DP1</strain>
    </source>
</reference>
<keyword evidence="3" id="KW-1185">Reference proteome</keyword>
<protein>
    <submittedName>
        <fullName evidence="2">Uncharacterized protein</fullName>
    </submittedName>
</protein>
<dbReference type="AlphaFoldDB" id="A0AAD2D0N4"/>
<feature type="compositionally biased region" description="Basic and acidic residues" evidence="1">
    <location>
        <begin position="318"/>
        <end position="340"/>
    </location>
</feature>
<feature type="compositionally biased region" description="Basic residues" evidence="1">
    <location>
        <begin position="158"/>
        <end position="189"/>
    </location>
</feature>
<feature type="region of interest" description="Disordered" evidence="1">
    <location>
        <begin position="1"/>
        <end position="67"/>
    </location>
</feature>
<feature type="compositionally biased region" description="Polar residues" evidence="1">
    <location>
        <begin position="136"/>
        <end position="146"/>
    </location>
</feature>
<proteinExistence type="predicted"/>
<gene>
    <name evidence="2" type="ORF">ECRASSUSDP1_LOCUS17979</name>
</gene>
<comment type="caution">
    <text evidence="2">The sequence shown here is derived from an EMBL/GenBank/DDBJ whole genome shotgun (WGS) entry which is preliminary data.</text>
</comment>
<feature type="region of interest" description="Disordered" evidence="1">
    <location>
        <begin position="600"/>
        <end position="649"/>
    </location>
</feature>
<evidence type="ECO:0000313" key="3">
    <source>
        <dbReference type="Proteomes" id="UP001295684"/>
    </source>
</evidence>
<name>A0AAD2D0N4_EUPCR</name>
<feature type="compositionally biased region" description="Basic and acidic residues" evidence="1">
    <location>
        <begin position="96"/>
        <end position="107"/>
    </location>
</feature>
<feature type="region of interest" description="Disordered" evidence="1">
    <location>
        <begin position="302"/>
        <end position="340"/>
    </location>
</feature>
<accession>A0AAD2D0N4</accession>
<feature type="region of interest" description="Disordered" evidence="1">
    <location>
        <begin position="80"/>
        <end position="197"/>
    </location>
</feature>
<feature type="compositionally biased region" description="Polar residues" evidence="1">
    <location>
        <begin position="1"/>
        <end position="13"/>
    </location>
</feature>
<evidence type="ECO:0000313" key="2">
    <source>
        <dbReference type="EMBL" id="CAI2376609.1"/>
    </source>
</evidence>
<dbReference type="Proteomes" id="UP001295684">
    <property type="component" value="Unassembled WGS sequence"/>
</dbReference>
<sequence>MKNPNMLGSCSSGDRSRKKLKIEDNIKTQGYLMSSYSSNKSSNERPLENVKIGKLGSSFRSKDNNNDTLGVTQVMIETSLGPPIIPSDPKMPLTNKFDDQDLSEKSESISSADFCREQSISSISSSKNIRKSSNSGMGSSKVAQTKMQKKSSRDKSSPHPKKQKGKKSSSKPRVKDRFKRISTKKRSKEKTKIKDIRETNLPGQYMIKIGNLKTESDNSPTRIGIPQDALSDNPNITINLPNPRLENKRGSVVQHQHPGQFYDTHKSTLAPFDPNKSEGSLEEEDFKSQTIFLQPLDDIGNTCVQEDSDESNISMSKSDNKRSGSSDPEKSVFSSNERRLISPNKLYGDKKFFKNESRHNERGHNKECKTSKFQKLYQRLKLHKMIEDQKRKVERIKCRIPGKIRKEFNYEQFMLPQSRRTSARSIRLFENKNPKDTFYKKNHKRILARNNRTVRIKRRDNHQKTVLAMSPRTSKAKIKSSKRDFSEENPKFVKRLLSRYEKSRNNTVRKFETEALDFMMKNLDTVDHQCEQDEHKNIIRDRFRTFLNPMKKIKERSYKNSIYKKIKDNQIFKDLKVTSDIIRFKSPDPKLKTLISSVIPSRDAHNKSPTKQSSNKKIRRSIPKKNHKTVRFGPTKNPRTPFDKLSKFT</sequence>
<feature type="compositionally biased region" description="Basic residues" evidence="1">
    <location>
        <begin position="614"/>
        <end position="630"/>
    </location>
</feature>
<feature type="compositionally biased region" description="Low complexity" evidence="1">
    <location>
        <begin position="119"/>
        <end position="135"/>
    </location>
</feature>